<reference evidence="1 2" key="1">
    <citation type="submission" date="2018-07" db="EMBL/GenBank/DDBJ databases">
        <title>Genomic Encyclopedia of Type Strains, Phase III (KMG-III): the genomes of soil and plant-associated and newly described type strains.</title>
        <authorList>
            <person name="Whitman W."/>
        </authorList>
    </citation>
    <scope>NUCLEOTIDE SEQUENCE [LARGE SCALE GENOMIC DNA]</scope>
    <source>
        <strain evidence="1 2">CECT 8575</strain>
    </source>
</reference>
<dbReference type="OrthoDB" id="7889077at2"/>
<gene>
    <name evidence="1" type="ORF">DFQ14_106159</name>
</gene>
<dbReference type="Proteomes" id="UP000253495">
    <property type="component" value="Unassembled WGS sequence"/>
</dbReference>
<proteinExistence type="predicted"/>
<evidence type="ECO:0000313" key="2">
    <source>
        <dbReference type="Proteomes" id="UP000253495"/>
    </source>
</evidence>
<comment type="caution">
    <text evidence="1">The sequence shown here is derived from an EMBL/GenBank/DDBJ whole genome shotgun (WGS) entry which is preliminary data.</text>
</comment>
<dbReference type="AlphaFoldDB" id="A0A368VPL8"/>
<protein>
    <submittedName>
        <fullName evidence="1">Uncharacterized protein</fullName>
    </submittedName>
</protein>
<accession>A0A368VPL8</accession>
<dbReference type="RefSeq" id="WP_114453243.1">
    <property type="nucleotide sequence ID" value="NZ_QPJC01000006.1"/>
</dbReference>
<keyword evidence="2" id="KW-1185">Reference proteome</keyword>
<name>A0A368VPL8_9ACTN</name>
<organism evidence="1 2">
    <name type="scientific">Halopolyspora algeriensis</name>
    <dbReference type="NCBI Taxonomy" id="1500506"/>
    <lineage>
        <taxon>Bacteria</taxon>
        <taxon>Bacillati</taxon>
        <taxon>Actinomycetota</taxon>
        <taxon>Actinomycetes</taxon>
        <taxon>Actinomycetes incertae sedis</taxon>
        <taxon>Halopolyspora</taxon>
    </lineage>
</organism>
<sequence length="170" mass="19260">MTAEAHWAEYRNTTVTARPTPTLSVLWLLRRAVLGPEEQHLGHVRDVVVRPGECRYPLVAGVVALLGGCEVFLPTAALACLPPEWVQLTSAVKLRRFAHRDGDLLLGAEILDRRLSTWLHRRPVRAHDLLLSPSIDGWLLSKVVIQNRVHRWLRSGQHDGLLDWKAVRTR</sequence>
<evidence type="ECO:0000313" key="1">
    <source>
        <dbReference type="EMBL" id="RCW43681.1"/>
    </source>
</evidence>
<dbReference type="EMBL" id="QPJC01000006">
    <property type="protein sequence ID" value="RCW43681.1"/>
    <property type="molecule type" value="Genomic_DNA"/>
</dbReference>